<keyword evidence="5" id="KW-0119">Carbohydrate metabolism</keyword>
<keyword evidence="4" id="KW-0460">Magnesium</keyword>
<dbReference type="InterPro" id="IPR023214">
    <property type="entry name" value="HAD_sf"/>
</dbReference>
<dbReference type="Gene3D" id="3.40.50.1000">
    <property type="entry name" value="HAD superfamily/HAD-like"/>
    <property type="match status" value="1"/>
</dbReference>
<keyword evidence="3" id="KW-0479">Metal-binding</keyword>
<dbReference type="SFLD" id="SFLDS00003">
    <property type="entry name" value="Haloacid_Dehalogenase"/>
    <property type="match status" value="1"/>
</dbReference>
<dbReference type="Proteomes" id="UP001193680">
    <property type="component" value="Unassembled WGS sequence"/>
</dbReference>
<dbReference type="SFLD" id="SFLDG01135">
    <property type="entry name" value="C1.5.6:_HAD__Beta-PGM__Phospha"/>
    <property type="match status" value="1"/>
</dbReference>
<dbReference type="PANTHER" id="PTHR46193:SF18">
    <property type="entry name" value="HEXITOL PHOSPHATASE B"/>
    <property type="match status" value="1"/>
</dbReference>
<comment type="caution">
    <text evidence="6">The sequence shown here is derived from an EMBL/GenBank/DDBJ whole genome shotgun (WGS) entry which is preliminary data.</text>
</comment>
<dbReference type="EMBL" id="JACBGI020000001">
    <property type="protein sequence ID" value="MBF6056739.1"/>
    <property type="molecule type" value="Genomic_DNA"/>
</dbReference>
<dbReference type="InterPro" id="IPR006439">
    <property type="entry name" value="HAD-SF_hydro_IA"/>
</dbReference>
<evidence type="ECO:0000256" key="5">
    <source>
        <dbReference type="ARBA" id="ARBA00023277"/>
    </source>
</evidence>
<evidence type="ECO:0000256" key="3">
    <source>
        <dbReference type="ARBA" id="ARBA00022723"/>
    </source>
</evidence>
<dbReference type="PRINTS" id="PR00413">
    <property type="entry name" value="HADHALOGNASE"/>
</dbReference>
<proteinExistence type="inferred from homology"/>
<dbReference type="Gene3D" id="1.10.150.240">
    <property type="entry name" value="Putative phosphatase, domain 2"/>
    <property type="match status" value="1"/>
</dbReference>
<dbReference type="PANTHER" id="PTHR46193">
    <property type="entry name" value="6-PHOSPHOGLUCONATE PHOSPHATASE"/>
    <property type="match status" value="1"/>
</dbReference>
<evidence type="ECO:0000256" key="2">
    <source>
        <dbReference type="ARBA" id="ARBA00006171"/>
    </source>
</evidence>
<reference evidence="6 7" key="2">
    <citation type="submission" date="2020-11" db="EMBL/GenBank/DDBJ databases">
        <title>Sulfur oxidizing isolate from Hospital Hole Sinkhole.</title>
        <authorList>
            <person name="Scott K.M."/>
        </authorList>
    </citation>
    <scope>NUCLEOTIDE SEQUENCE [LARGE SCALE GENOMIC DNA]</scope>
    <source>
        <strain evidence="6 7">HH1</strain>
    </source>
</reference>
<dbReference type="InterPro" id="IPR023198">
    <property type="entry name" value="PGP-like_dom2"/>
</dbReference>
<dbReference type="NCBIfam" id="NF008087">
    <property type="entry name" value="PRK10826.1"/>
    <property type="match status" value="1"/>
</dbReference>
<evidence type="ECO:0000256" key="1">
    <source>
        <dbReference type="ARBA" id="ARBA00001946"/>
    </source>
</evidence>
<dbReference type="SFLD" id="SFLDG01129">
    <property type="entry name" value="C1.5:_HAD__Beta-PGM__Phosphata"/>
    <property type="match status" value="1"/>
</dbReference>
<name>A0ABS0BTR4_9GAMM</name>
<dbReference type="InterPro" id="IPR051600">
    <property type="entry name" value="Beta-PGM-like"/>
</dbReference>
<dbReference type="SUPFAM" id="SSF56784">
    <property type="entry name" value="HAD-like"/>
    <property type="match status" value="1"/>
</dbReference>
<comment type="similarity">
    <text evidence="2">Belongs to the HAD-like hydrolase superfamily. CbbY/CbbZ/Gph/YieH family.</text>
</comment>
<gene>
    <name evidence="6" type="primary">hxpB</name>
    <name evidence="6" type="ORF">H8792_000110</name>
</gene>
<dbReference type="NCBIfam" id="TIGR01509">
    <property type="entry name" value="HAD-SF-IA-v3"/>
    <property type="match status" value="1"/>
</dbReference>
<protein>
    <submittedName>
        <fullName evidence="6">Hexitol phosphatase HxpB</fullName>
    </submittedName>
</protein>
<evidence type="ECO:0000256" key="4">
    <source>
        <dbReference type="ARBA" id="ARBA00022842"/>
    </source>
</evidence>
<sequence length="219" mass="24030">MQLIEAVIFDMDGLIVDSEPHWKQAEKNVFSSLGCSVTDENQRETACLTTKAVTDYWYELSPWKSISKREAEMAVIEEVDSLLQQNCIAKPGFFEALILCRESGIKIGLASNAPIRLCRTVISSLGCRDAFSCVLSSEQVTAGKPQPDIYLQALQTLNVKASAALALEDSPTGAMAARSAGMQVIGVPSELHYHEPMRQMADRVLDSLIELKLSHLQIA</sequence>
<accession>A0ABS0BTR4</accession>
<dbReference type="RefSeq" id="WP_194947110.1">
    <property type="nucleotide sequence ID" value="NZ_JACBGI020000001.1"/>
</dbReference>
<dbReference type="Pfam" id="PF13419">
    <property type="entry name" value="HAD_2"/>
    <property type="match status" value="1"/>
</dbReference>
<reference evidence="6 7" key="1">
    <citation type="submission" date="2020-06" db="EMBL/GenBank/DDBJ databases">
        <authorList>
            <person name="Scott K."/>
        </authorList>
    </citation>
    <scope>NUCLEOTIDE SEQUENCE [LARGE SCALE GENOMIC DNA]</scope>
    <source>
        <strain evidence="6 7">HH1</strain>
    </source>
</reference>
<organism evidence="6 7">
    <name type="scientific">Thiomicrorhabdus heinhorstiae</name>
    <dbReference type="NCBI Taxonomy" id="2748010"/>
    <lineage>
        <taxon>Bacteria</taxon>
        <taxon>Pseudomonadati</taxon>
        <taxon>Pseudomonadota</taxon>
        <taxon>Gammaproteobacteria</taxon>
        <taxon>Thiotrichales</taxon>
        <taxon>Piscirickettsiaceae</taxon>
        <taxon>Thiomicrorhabdus</taxon>
    </lineage>
</organism>
<dbReference type="InterPro" id="IPR036412">
    <property type="entry name" value="HAD-like_sf"/>
</dbReference>
<evidence type="ECO:0000313" key="7">
    <source>
        <dbReference type="Proteomes" id="UP001193680"/>
    </source>
</evidence>
<keyword evidence="7" id="KW-1185">Reference proteome</keyword>
<dbReference type="InterPro" id="IPR041492">
    <property type="entry name" value="HAD_2"/>
</dbReference>
<evidence type="ECO:0000313" key="6">
    <source>
        <dbReference type="EMBL" id="MBF6056739.1"/>
    </source>
</evidence>
<comment type="cofactor">
    <cofactor evidence="1">
        <name>Mg(2+)</name>
        <dbReference type="ChEBI" id="CHEBI:18420"/>
    </cofactor>
</comment>